<feature type="region of interest" description="Disordered" evidence="1">
    <location>
        <begin position="414"/>
        <end position="457"/>
    </location>
</feature>
<feature type="compositionally biased region" description="Low complexity" evidence="1">
    <location>
        <begin position="280"/>
        <end position="289"/>
    </location>
</feature>
<feature type="compositionally biased region" description="Low complexity" evidence="1">
    <location>
        <begin position="8"/>
        <end position="21"/>
    </location>
</feature>
<name>A0A0P1BLS1_9BASI</name>
<dbReference type="OrthoDB" id="10313223at2759"/>
<protein>
    <submittedName>
        <fullName evidence="2">Uncharacterized protein</fullName>
    </submittedName>
</protein>
<reference evidence="2 3" key="1">
    <citation type="submission" date="2014-09" db="EMBL/GenBank/DDBJ databases">
        <authorList>
            <person name="Magalhaes I.L.F."/>
            <person name="Oliveira U."/>
            <person name="Santos F.R."/>
            <person name="Vidigal T.H.D.A."/>
            <person name="Brescovit A.D."/>
            <person name="Santos A.J."/>
        </authorList>
    </citation>
    <scope>NUCLEOTIDE SEQUENCE [LARGE SCALE GENOMIC DNA]</scope>
</reference>
<organism evidence="2 3">
    <name type="scientific">Ceraceosorus bombacis</name>
    <dbReference type="NCBI Taxonomy" id="401625"/>
    <lineage>
        <taxon>Eukaryota</taxon>
        <taxon>Fungi</taxon>
        <taxon>Dikarya</taxon>
        <taxon>Basidiomycota</taxon>
        <taxon>Ustilaginomycotina</taxon>
        <taxon>Exobasidiomycetes</taxon>
        <taxon>Ceraceosorales</taxon>
        <taxon>Ceraceosoraceae</taxon>
        <taxon>Ceraceosorus</taxon>
    </lineage>
</organism>
<feature type="compositionally biased region" description="Polar residues" evidence="1">
    <location>
        <begin position="306"/>
        <end position="320"/>
    </location>
</feature>
<dbReference type="AlphaFoldDB" id="A0A0P1BLS1"/>
<feature type="compositionally biased region" description="Basic and acidic residues" evidence="1">
    <location>
        <begin position="221"/>
        <end position="233"/>
    </location>
</feature>
<feature type="region of interest" description="Disordered" evidence="1">
    <location>
        <begin position="513"/>
        <end position="546"/>
    </location>
</feature>
<evidence type="ECO:0000256" key="1">
    <source>
        <dbReference type="SAM" id="MobiDB-lite"/>
    </source>
</evidence>
<sequence length="778" mass="83646">MLIGAQISSTATSTGAMTGSTNLRRQRPFQSAKAAAHVSSKQDSSAMVLDPLRSPGDVPQTPPRSTHWYVSSQPWVQAVHIASLKKSSPPAVKAEAPSSDLSYVSPSLSDILGGQANGSCSTISDWESGCPPATRSRALHLARRMSSSDDGFSARGGISPSECTHEAVEAFARRRRLPTPTLSFSPRTGSPDTPLVTPTSGPIPVSAEYLQVQAPGRKGKNGGEDCPPRRAKEDDEQSFMDLRYSMLQPPVMLQRCPAFLVGTPDTFGLIIDDRSKDQASRPSSCSSSRNVTIPSTSKSTDHDVPQSDTSSADTAEQSLDSPRLMSPITLQQLRSFRSSTTLRHGKRPIHEARDASRHPYATLSDMQAAREASKALSVCLQQPPKTTPETSVASILKSQESAFAAVHQSWLPRFSKGDGDDGASKPGSQEFNRHTRTRRGGVAQRPRMMPPVPQVPPHLHYDKHFTRTGALPAERASTTLPYDCAPSTSDAQDSSWYCINALQLDLDDSVKAFDDGSTPLPDAQPRHFSSSCATPRREATSDSEELEMLDSPENALQKLELHGASAMTSAVGLGLSSPVSEHRINNLNALCHGRANPPLGRRSSLGSENPRLIRADSASSNKQASWIGCPMSARIQAYLDLWKGTEHSDEILHQRNAKNLLASRPKTPYHKFAHVPRDSLSLAAERLSSRARRASSSSLEASSSNTSVSDISRFSPISLLRSGGKSCSSAVSSGSDSGRTSALRRSAGVKPRKRVSSLNCLEGHSVREALKAGRQSAK</sequence>
<feature type="compositionally biased region" description="Polar residues" evidence="1">
    <location>
        <begin position="180"/>
        <end position="200"/>
    </location>
</feature>
<keyword evidence="3" id="KW-1185">Reference proteome</keyword>
<evidence type="ECO:0000313" key="3">
    <source>
        <dbReference type="Proteomes" id="UP000054845"/>
    </source>
</evidence>
<evidence type="ECO:0000313" key="2">
    <source>
        <dbReference type="EMBL" id="CEH17625.1"/>
    </source>
</evidence>
<accession>A0A0P1BLS1</accession>
<proteinExistence type="predicted"/>
<dbReference type="EMBL" id="CCYA01000265">
    <property type="protein sequence ID" value="CEH17625.1"/>
    <property type="molecule type" value="Genomic_DNA"/>
</dbReference>
<feature type="region of interest" description="Disordered" evidence="1">
    <location>
        <begin position="179"/>
        <end position="235"/>
    </location>
</feature>
<feature type="region of interest" description="Disordered" evidence="1">
    <location>
        <begin position="273"/>
        <end position="327"/>
    </location>
</feature>
<feature type="compositionally biased region" description="Low complexity" evidence="1">
    <location>
        <begin position="722"/>
        <end position="741"/>
    </location>
</feature>
<feature type="region of interest" description="Disordered" evidence="1">
    <location>
        <begin position="722"/>
        <end position="756"/>
    </location>
</feature>
<dbReference type="Proteomes" id="UP000054845">
    <property type="component" value="Unassembled WGS sequence"/>
</dbReference>
<feature type="region of interest" description="Disordered" evidence="1">
    <location>
        <begin position="1"/>
        <end position="66"/>
    </location>
</feature>